<evidence type="ECO:0000313" key="18">
    <source>
        <dbReference type="Proteomes" id="UP000009183"/>
    </source>
</evidence>
<organism evidence="17 18">
    <name type="scientific">Vitis vinifera</name>
    <name type="common">Grape</name>
    <dbReference type="NCBI Taxonomy" id="29760"/>
    <lineage>
        <taxon>Eukaryota</taxon>
        <taxon>Viridiplantae</taxon>
        <taxon>Streptophyta</taxon>
        <taxon>Embryophyta</taxon>
        <taxon>Tracheophyta</taxon>
        <taxon>Spermatophyta</taxon>
        <taxon>Magnoliopsida</taxon>
        <taxon>eudicotyledons</taxon>
        <taxon>Gunneridae</taxon>
        <taxon>Pentapetalae</taxon>
        <taxon>rosids</taxon>
        <taxon>Vitales</taxon>
        <taxon>Vitaceae</taxon>
        <taxon>Viteae</taxon>
        <taxon>Vitis</taxon>
    </lineage>
</organism>
<dbReference type="SMART" id="SM01132">
    <property type="entry name" value="DIL"/>
    <property type="match status" value="1"/>
</dbReference>
<dbReference type="CDD" id="cd01384">
    <property type="entry name" value="MYSc_Myo11"/>
    <property type="match status" value="1"/>
</dbReference>
<evidence type="ECO:0000256" key="7">
    <source>
        <dbReference type="ARBA" id="ARBA00023123"/>
    </source>
</evidence>
<evidence type="ECO:0000259" key="16">
    <source>
        <dbReference type="PROSITE" id="PS51844"/>
    </source>
</evidence>
<dbReference type="PROSITE" id="PS51126">
    <property type="entry name" value="DILUTE"/>
    <property type="match status" value="1"/>
</dbReference>
<feature type="transmembrane region" description="Helical" evidence="13">
    <location>
        <begin position="21"/>
        <end position="47"/>
    </location>
</feature>
<dbReference type="InterPro" id="IPR036961">
    <property type="entry name" value="Kinesin_motor_dom_sf"/>
</dbReference>
<evidence type="ECO:0000259" key="15">
    <source>
        <dbReference type="PROSITE" id="PS51456"/>
    </source>
</evidence>
<evidence type="ECO:0000256" key="12">
    <source>
        <dbReference type="SAM" id="MobiDB-lite"/>
    </source>
</evidence>
<feature type="binding site" evidence="10">
    <location>
        <begin position="236"/>
        <end position="243"/>
    </location>
    <ligand>
        <name>ATP</name>
        <dbReference type="ChEBI" id="CHEBI:30616"/>
    </ligand>
</feature>
<keyword evidence="13" id="KW-0812">Transmembrane</keyword>
<keyword evidence="8 10" id="KW-0505">Motor protein</keyword>
<dbReference type="GO" id="GO:0005524">
    <property type="term" value="F:ATP binding"/>
    <property type="evidence" value="ECO:0007669"/>
    <property type="project" value="UniProtKB-UniRule"/>
</dbReference>
<name>F6HY06_VITVI</name>
<dbReference type="PANTHER" id="PTHR13140:SF735">
    <property type="entry name" value="MYOSIN-5"/>
    <property type="match status" value="1"/>
</dbReference>
<dbReference type="GO" id="GO:0007015">
    <property type="term" value="P:actin filament organization"/>
    <property type="evidence" value="ECO:0000318"/>
    <property type="project" value="GO_Central"/>
</dbReference>
<dbReference type="Proteomes" id="UP000009183">
    <property type="component" value="Chromosome 9"/>
</dbReference>
<gene>
    <name evidence="17" type="ordered locus">VIT_09s0002g01910</name>
</gene>
<keyword evidence="13" id="KW-1133">Transmembrane helix</keyword>
<dbReference type="Gene3D" id="3.40.850.10">
    <property type="entry name" value="Kinesin motor domain"/>
    <property type="match status" value="1"/>
</dbReference>
<dbReference type="eggNOG" id="KOG0160">
    <property type="taxonomic scope" value="Eukaryota"/>
</dbReference>
<keyword evidence="6 11" id="KW-0175">Coiled coil</keyword>
<dbReference type="Pfam" id="PF00612">
    <property type="entry name" value="IQ"/>
    <property type="match status" value="5"/>
</dbReference>
<dbReference type="GO" id="GO:0015629">
    <property type="term" value="C:actin cytoskeleton"/>
    <property type="evidence" value="ECO:0000318"/>
    <property type="project" value="GO_Central"/>
</dbReference>
<feature type="region of interest" description="Actin-binding" evidence="10">
    <location>
        <begin position="693"/>
        <end position="715"/>
    </location>
</feature>
<dbReference type="InParanoid" id="F6HY06"/>
<keyword evidence="3 10" id="KW-0547">Nucleotide-binding</keyword>
<evidence type="ECO:0000259" key="14">
    <source>
        <dbReference type="PROSITE" id="PS51126"/>
    </source>
</evidence>
<dbReference type="InterPro" id="IPR002710">
    <property type="entry name" value="Dilute_dom"/>
</dbReference>
<evidence type="ECO:0000256" key="11">
    <source>
        <dbReference type="SAM" id="Coils"/>
    </source>
</evidence>
<keyword evidence="5" id="KW-0112">Calmodulin-binding</keyword>
<dbReference type="SMART" id="SM00015">
    <property type="entry name" value="IQ"/>
    <property type="match status" value="6"/>
</dbReference>
<dbReference type="Pfam" id="PF01843">
    <property type="entry name" value="DIL"/>
    <property type="match status" value="1"/>
</dbReference>
<evidence type="ECO:0000256" key="1">
    <source>
        <dbReference type="ARBA" id="ARBA00008049"/>
    </source>
</evidence>
<feature type="region of interest" description="Disordered" evidence="12">
    <location>
        <begin position="1144"/>
        <end position="1194"/>
    </location>
</feature>
<dbReference type="FunFam" id="1.20.5.190:FF:000001">
    <property type="entry name" value="unconventional myosin-Va"/>
    <property type="match status" value="3"/>
</dbReference>
<dbReference type="GO" id="GO:0000146">
    <property type="term" value="F:microfilament motor activity"/>
    <property type="evidence" value="ECO:0000318"/>
    <property type="project" value="GO_Central"/>
</dbReference>
<keyword evidence="2" id="KW-0677">Repeat</keyword>
<evidence type="ECO:0000256" key="2">
    <source>
        <dbReference type="ARBA" id="ARBA00022737"/>
    </source>
</evidence>
<evidence type="ECO:0000256" key="5">
    <source>
        <dbReference type="ARBA" id="ARBA00022860"/>
    </source>
</evidence>
<dbReference type="GO" id="GO:0016459">
    <property type="term" value="C:myosin complex"/>
    <property type="evidence" value="ECO:0007669"/>
    <property type="project" value="UniProtKB-KW"/>
</dbReference>
<dbReference type="Gene3D" id="1.10.10.820">
    <property type="match status" value="1"/>
</dbReference>
<evidence type="ECO:0000256" key="6">
    <source>
        <dbReference type="ARBA" id="ARBA00023054"/>
    </source>
</evidence>
<reference evidence="18" key="1">
    <citation type="journal article" date="2007" name="Nature">
        <title>The grapevine genome sequence suggests ancestral hexaploidization in major angiosperm phyla.</title>
        <authorList>
            <consortium name="The French-Italian Public Consortium for Grapevine Genome Characterization."/>
            <person name="Jaillon O."/>
            <person name="Aury J.-M."/>
            <person name="Noel B."/>
            <person name="Policriti A."/>
            <person name="Clepet C."/>
            <person name="Casagrande A."/>
            <person name="Choisne N."/>
            <person name="Aubourg S."/>
            <person name="Vitulo N."/>
            <person name="Jubin C."/>
            <person name="Vezzi A."/>
            <person name="Legeai F."/>
            <person name="Hugueney P."/>
            <person name="Dasilva C."/>
            <person name="Horner D."/>
            <person name="Mica E."/>
            <person name="Jublot D."/>
            <person name="Poulain J."/>
            <person name="Bruyere C."/>
            <person name="Billault A."/>
            <person name="Segurens B."/>
            <person name="Gouyvenoux M."/>
            <person name="Ugarte E."/>
            <person name="Cattonaro F."/>
            <person name="Anthouard V."/>
            <person name="Vico V."/>
            <person name="Del Fabbro C."/>
            <person name="Alaux M."/>
            <person name="Di Gaspero G."/>
            <person name="Dumas V."/>
            <person name="Felice N."/>
            <person name="Paillard S."/>
            <person name="Juman I."/>
            <person name="Moroldo M."/>
            <person name="Scalabrin S."/>
            <person name="Canaguier A."/>
            <person name="Le Clainche I."/>
            <person name="Malacrida G."/>
            <person name="Durand E."/>
            <person name="Pesole G."/>
            <person name="Laucou V."/>
            <person name="Chatelet P."/>
            <person name="Merdinoglu D."/>
            <person name="Delledonne M."/>
            <person name="Pezzotti M."/>
            <person name="Lecharny A."/>
            <person name="Scarpelli C."/>
            <person name="Artiguenave F."/>
            <person name="Pe M.E."/>
            <person name="Valle G."/>
            <person name="Morgante M."/>
            <person name="Caboche M."/>
            <person name="Adam-Blondon A.-F."/>
            <person name="Weissenbach J."/>
            <person name="Quetier F."/>
            <person name="Wincker P."/>
        </authorList>
    </citation>
    <scope>NUCLEOTIDE SEQUENCE [LARGE SCALE GENOMIC DNA]</scope>
    <source>
        <strain evidence="18">cv. Pinot noir / PN40024</strain>
    </source>
</reference>
<feature type="domain" description="Dilute" evidence="14">
    <location>
        <begin position="1269"/>
        <end position="1501"/>
    </location>
</feature>
<dbReference type="HOGENOM" id="CLU_000192_3_1_1"/>
<dbReference type="FunFam" id="1.10.10.820:FF:000001">
    <property type="entry name" value="Myosin heavy chain"/>
    <property type="match status" value="1"/>
</dbReference>
<evidence type="ECO:0000256" key="13">
    <source>
        <dbReference type="SAM" id="Phobius"/>
    </source>
</evidence>
<dbReference type="InterPro" id="IPR027417">
    <property type="entry name" value="P-loop_NTPase"/>
</dbReference>
<dbReference type="PROSITE" id="PS51844">
    <property type="entry name" value="SH3_LIKE"/>
    <property type="match status" value="1"/>
</dbReference>
<dbReference type="Gene3D" id="1.20.120.720">
    <property type="entry name" value="Myosin VI head, motor domain, U50 subdomain"/>
    <property type="match status" value="1"/>
</dbReference>
<dbReference type="InterPro" id="IPR037975">
    <property type="entry name" value="MyosinXI_CBD"/>
</dbReference>
<dbReference type="GO" id="GO:0030048">
    <property type="term" value="P:actin filament-based movement"/>
    <property type="evidence" value="ECO:0007669"/>
    <property type="project" value="UniProtKB-ARBA"/>
</dbReference>
<dbReference type="PaxDb" id="29760-VIT_09s0002g01910.t01"/>
<dbReference type="Gene3D" id="1.20.5.190">
    <property type="match status" value="3"/>
</dbReference>
<dbReference type="Gene3D" id="3.30.70.1590">
    <property type="match status" value="1"/>
</dbReference>
<feature type="domain" description="Myosin motor" evidence="15">
    <location>
        <begin position="142"/>
        <end position="812"/>
    </location>
</feature>
<dbReference type="Gene3D" id="1.20.5.170">
    <property type="match status" value="1"/>
</dbReference>
<dbReference type="SUPFAM" id="SSF52540">
    <property type="entry name" value="P-loop containing nucleoside triphosphate hydrolases"/>
    <property type="match status" value="2"/>
</dbReference>
<dbReference type="FunFam" id="3.30.70.1590:FF:000006">
    <property type="entry name" value="Myosin XI D"/>
    <property type="match status" value="1"/>
</dbReference>
<dbReference type="PRINTS" id="PR00193">
    <property type="entry name" value="MYOSINHEAVY"/>
</dbReference>
<evidence type="ECO:0000256" key="4">
    <source>
        <dbReference type="ARBA" id="ARBA00022840"/>
    </source>
</evidence>
<evidence type="ECO:0008006" key="19">
    <source>
        <dbReference type="Google" id="ProtNLM"/>
    </source>
</evidence>
<comment type="similarity">
    <text evidence="1">Belongs to the TRAFAC class myosin-kinesin ATPase superfamily. Myosin family. Plant myosin class XI subfamily.</text>
</comment>
<evidence type="ECO:0000256" key="10">
    <source>
        <dbReference type="PROSITE-ProRule" id="PRU00782"/>
    </source>
</evidence>
<feature type="domain" description="Myosin N-terminal SH3-like" evidence="16">
    <location>
        <begin position="88"/>
        <end position="137"/>
    </location>
</feature>
<sequence length="1558" mass="176950">MSDGRDSEADSCPHVRRLSSFLPITIFLFIYLLLIFLFLNIYIYIFYCCVLKYLTSQQRWRGYPLHTLCLLKIRIDLLESMAAPVNIVVGSHVWVEDPVEAWIDGEVSRINGLEVHVHTTKGKTVVANISKVFPKDTEAPPGGVDDMTKLSYLHEPGVLQNLAARYELNEIYTYTGNILIAINPFQRLPHLYDTHMMEQYKGAGFGELSPHVFAVADVAYRAMINEGKSNSILVSGESGAGKTETTKMLMRYLAHLGGRSGVEGRTVEQQVLESNPVLEAFGNAKTVRNNNSSRFGKFVEIQFDKSGRISGAAVRTYLLERSRVCQISTPERNYHCFYLLCAAPPEEIERYKLGNPRTFHYLNQSNCYELDGVNDGHEYLATRRAMDIVGISEQEQEAIFRVVAAILHLGNINFAKGKEIDSSVIKDEQSRFHLNMTAELLKCDAQSLEDALIKRVMVTPEEIITRTLDPVNAIGSRDALAKTIYSRLFDWLVDKINNSIGQDPNSKSIIGVLDIYGFESFKCNSFEQFCINYTNEKLQQHFNQHVFKMEQEEYTKEEINWSYIEFVDNQDVLDLIEKKPGGIISLLDEACMFPKSTHETFAQKLYQTFKNNKRFIKPKLSRTDFTISHYAGEVNYQANLFLDKNKDYVVAEHQALLTASNCPFVVSLFPAQSEETSKSSKFSSIGSRFKLQLQSLMETLSATEPHYIRCVKPNNVLKPAIFENANIIQQLRCGGVLEAIRISCAGYPTRRTFYEFLHRFGVLAPEVLEGNYDDKTACIMILDKKGLKGYQVGKTKVFLRAGQMAELDARRAEVLGNAARTIQRQIRTYIARKEFISLRKAAIQMQSYWRGRMACKLYEQLRREAAALKIQKNFRRYIARKSYLTVRSSAITLQTGLRAMTARNEFRFRKQTKAAIIIQAHWRCHQAYSYYKSLQKAIIVTQCSWRCRVARRELRKLKMAARETGALKEAKDKLEKRVEELTWRLQLEKRLRVDLEEAKAQETAKLQETLHAMQLQIEEANVMVIREREAARKAIEEAPPVIKETPVIVQDTEKVDSLTAEVERLKASLLSQTQAAEEAKQACAAAQAQNEELTTKLGDAEKKVDQLQDSVQRLEEKLSNLESENQVLRQQALAISPTAKALSARPKTPILQRTPENGNVLNGEAKKQLDSSLALSSPREPESEEKPQKSLNEKQQENQDLLIKCISQDLGFSGGRPIAACLIYKSLLQWRSFEVERTSVFDRIIQTIGAAIEGLRASPQSAGFSFLNGRVLGGLDDLRQVEAKYPALLFKQQLTAFLEKIYGMIRDNLKKEISPLLGLCIQAPRTSRASLVKGRSQANAVAQQALIAHWQSIVKSLNYYLKIMKANHVPPFLVRKVFTQIFSFINVQLFNSLLLRRECCSFSNGEFVKTGLAELENWCHEATEEYAGSAWDELRHIRQAVGFLVIHQKPKKTLKEITNDLCPVLSIQQLYRISTMYWDDKYGTHSVSSDVISSMRVMMTEDSNNAVSSSFLLDDDSSIPFTVDDISKTMQQIEVSDIDPPPLIRENSGFSFLLPRAE</sequence>
<dbReference type="SMART" id="SM00242">
    <property type="entry name" value="MYSc"/>
    <property type="match status" value="1"/>
</dbReference>
<dbReference type="InterPro" id="IPR036018">
    <property type="entry name" value="MYSc_Myo11"/>
</dbReference>
<keyword evidence="7 10" id="KW-0518">Myosin</keyword>
<dbReference type="ExpressionAtlas" id="F6HY06">
    <property type="expression patterns" value="baseline and differential"/>
</dbReference>
<accession>F6HY06</accession>
<evidence type="ECO:0000256" key="3">
    <source>
        <dbReference type="ARBA" id="ARBA00022741"/>
    </source>
</evidence>
<feature type="coiled-coil region" evidence="11">
    <location>
        <begin position="1048"/>
        <end position="1131"/>
    </location>
</feature>
<dbReference type="InterPro" id="IPR004009">
    <property type="entry name" value="SH3_Myosin"/>
</dbReference>
<dbReference type="GO" id="GO:0005516">
    <property type="term" value="F:calmodulin binding"/>
    <property type="evidence" value="ECO:0007669"/>
    <property type="project" value="UniProtKB-KW"/>
</dbReference>
<evidence type="ECO:0000256" key="8">
    <source>
        <dbReference type="ARBA" id="ARBA00023175"/>
    </source>
</evidence>
<keyword evidence="18" id="KW-1185">Reference proteome</keyword>
<dbReference type="Pfam" id="PF02736">
    <property type="entry name" value="Myosin_N"/>
    <property type="match status" value="1"/>
</dbReference>
<dbReference type="EMBL" id="FN596494">
    <property type="protein sequence ID" value="CCB59329.1"/>
    <property type="molecule type" value="Genomic_DNA"/>
</dbReference>
<keyword evidence="9 10" id="KW-0009">Actin-binding</keyword>
<dbReference type="PROSITE" id="PS51456">
    <property type="entry name" value="MYOSIN_MOTOR"/>
    <property type="match status" value="1"/>
</dbReference>
<dbReference type="CDD" id="cd15475">
    <property type="entry name" value="MyosinXI_CBD"/>
    <property type="match status" value="1"/>
</dbReference>
<proteinExistence type="inferred from homology"/>
<dbReference type="InterPro" id="IPR001609">
    <property type="entry name" value="Myosin_head_motor_dom-like"/>
</dbReference>
<dbReference type="Pfam" id="PF00063">
    <property type="entry name" value="Myosin_head"/>
    <property type="match status" value="1"/>
</dbReference>
<keyword evidence="4 10" id="KW-0067">ATP-binding</keyword>
<evidence type="ECO:0000256" key="9">
    <source>
        <dbReference type="ARBA" id="ARBA00023203"/>
    </source>
</evidence>
<dbReference type="GO" id="GO:0016020">
    <property type="term" value="C:membrane"/>
    <property type="evidence" value="ECO:0000318"/>
    <property type="project" value="GO_Central"/>
</dbReference>
<evidence type="ECO:0000313" key="17">
    <source>
        <dbReference type="EMBL" id="CCB59329.1"/>
    </source>
</evidence>
<dbReference type="PANTHER" id="PTHR13140">
    <property type="entry name" value="MYOSIN"/>
    <property type="match status" value="1"/>
</dbReference>
<feature type="coiled-coil region" evidence="11">
    <location>
        <begin position="957"/>
        <end position="991"/>
    </location>
</feature>
<dbReference type="Gene3D" id="1.20.58.530">
    <property type="match status" value="1"/>
</dbReference>
<keyword evidence="13" id="KW-0472">Membrane</keyword>
<dbReference type="GO" id="GO:0051015">
    <property type="term" value="F:actin filament binding"/>
    <property type="evidence" value="ECO:0000318"/>
    <property type="project" value="GO_Central"/>
</dbReference>
<protein>
    <recommendedName>
        <fullName evidence="19">Myosin-17</fullName>
    </recommendedName>
</protein>
<dbReference type="InterPro" id="IPR000048">
    <property type="entry name" value="IQ_motif_EF-hand-BS"/>
</dbReference>
<feature type="compositionally biased region" description="Basic and acidic residues" evidence="12">
    <location>
        <begin position="1179"/>
        <end position="1194"/>
    </location>
</feature>
<dbReference type="FunFam" id="1.20.120.720:FF:000011">
    <property type="entry name" value="Myosin 2"/>
    <property type="match status" value="1"/>
</dbReference>
<dbReference type="GO" id="GO:0005737">
    <property type="term" value="C:cytoplasm"/>
    <property type="evidence" value="ECO:0000318"/>
    <property type="project" value="GO_Central"/>
</dbReference>
<dbReference type="PROSITE" id="PS50096">
    <property type="entry name" value="IQ"/>
    <property type="match status" value="6"/>
</dbReference>